<dbReference type="Pfam" id="PF13641">
    <property type="entry name" value="Glyco_tranf_2_3"/>
    <property type="match status" value="1"/>
</dbReference>
<keyword evidence="1" id="KW-0472">Membrane</keyword>
<dbReference type="InterPro" id="IPR029044">
    <property type="entry name" value="Nucleotide-diphossugar_trans"/>
</dbReference>
<dbReference type="EMBL" id="CP003539">
    <property type="protein sequence ID" value="AFX99328.1"/>
    <property type="molecule type" value="Genomic_DNA"/>
</dbReference>
<dbReference type="HOGENOM" id="CLU_023845_0_5_5"/>
<dbReference type="eggNOG" id="COG1216">
    <property type="taxonomic scope" value="Bacteria"/>
</dbReference>
<proteinExistence type="predicted"/>
<organism evidence="2 3">
    <name type="scientific">Candidatus Endolissoclinum faulkneri L2</name>
    <dbReference type="NCBI Taxonomy" id="1193729"/>
    <lineage>
        <taxon>Bacteria</taxon>
        <taxon>Pseudomonadati</taxon>
        <taxon>Pseudomonadota</taxon>
        <taxon>Alphaproteobacteria</taxon>
        <taxon>Rhodospirillales</taxon>
        <taxon>Rhodospirillaceae</taxon>
        <taxon>Candidatus Endolissoclinum</taxon>
    </lineage>
</organism>
<evidence type="ECO:0000256" key="1">
    <source>
        <dbReference type="SAM" id="Phobius"/>
    </source>
</evidence>
<name>K7Z5J9_9PROT</name>
<dbReference type="KEGG" id="thal:A1OE_1150"/>
<dbReference type="AlphaFoldDB" id="K7Z5J9"/>
<feature type="transmembrane region" description="Helical" evidence="1">
    <location>
        <begin position="268"/>
        <end position="294"/>
    </location>
</feature>
<evidence type="ECO:0000313" key="2">
    <source>
        <dbReference type="EMBL" id="AFX99328.1"/>
    </source>
</evidence>
<reference evidence="2 3" key="1">
    <citation type="journal article" date="2012" name="Proc. Natl. Acad. Sci. U.S.A.">
        <title>Genome streamlining and chemical defense in a coral reef symbiosis.</title>
        <authorList>
            <person name="Kwan J.C."/>
            <person name="Donia M.S."/>
            <person name="Han A.W."/>
            <person name="Hirose E."/>
            <person name="Haygood M.G."/>
            <person name="Schmidt E.W."/>
        </authorList>
    </citation>
    <scope>NUCLEOTIDE SEQUENCE [LARGE SCALE GENOMIC DNA]</scope>
    <source>
        <strain evidence="2 3">L2</strain>
    </source>
</reference>
<keyword evidence="1" id="KW-0812">Transmembrane</keyword>
<evidence type="ECO:0000313" key="3">
    <source>
        <dbReference type="Proteomes" id="UP000010077"/>
    </source>
</evidence>
<gene>
    <name evidence="2" type="ORF">A1OE_1150</name>
</gene>
<keyword evidence="1" id="KW-1133">Transmembrane helix</keyword>
<sequence length="303" mass="34032">MESNIAHSCTVVIVSYHTGIILVQSVKSALQQDGVCSVILVDNGNSLNTQCSIDALAAQNRTLIVIRGQGNVGFARGCNIGVIHAYTGYVLLLNPDCILHPNVVTRVFSAFDANPAAAMATVLIKNPDGTEQSECHRNLMTPWSCVIDLFNLQWLTFNYINLKHFNVKKNQTLREVSTVQCISGAFMMISTNIYNKLGGMDEDYFLHVEDIDLCMRITKYGRDILYVPDAFVTHVKSTSQVSPFTIEWHKSISAIKYFRKHFQNKYNYFALLLIGVAIFIRLAVRIFPIVLYGINKRLLSSIR</sequence>
<dbReference type="Proteomes" id="UP000010077">
    <property type="component" value="Chromosome"/>
</dbReference>
<keyword evidence="2" id="KW-0808">Transferase</keyword>
<dbReference type="GO" id="GO:0016740">
    <property type="term" value="F:transferase activity"/>
    <property type="evidence" value="ECO:0007669"/>
    <property type="project" value="UniProtKB-KW"/>
</dbReference>
<dbReference type="PANTHER" id="PTHR43179:SF7">
    <property type="entry name" value="RHAMNOSYLTRANSFERASE WBBL"/>
    <property type="match status" value="1"/>
</dbReference>
<dbReference type="RefSeq" id="WP_015088826.1">
    <property type="nucleotide sequence ID" value="NC_019566.1"/>
</dbReference>
<accession>K7Z5J9</accession>
<keyword evidence="3" id="KW-1185">Reference proteome</keyword>
<dbReference type="SUPFAM" id="SSF53448">
    <property type="entry name" value="Nucleotide-diphospho-sugar transferases"/>
    <property type="match status" value="1"/>
</dbReference>
<dbReference type="STRING" id="1193729.A1OE_1150"/>
<dbReference type="CDD" id="cd04186">
    <property type="entry name" value="GT_2_like_c"/>
    <property type="match status" value="1"/>
</dbReference>
<dbReference type="Gene3D" id="3.90.550.10">
    <property type="entry name" value="Spore Coat Polysaccharide Biosynthesis Protein SpsA, Chain A"/>
    <property type="match status" value="1"/>
</dbReference>
<protein>
    <submittedName>
        <fullName evidence="2">Glycosyl transferase 2 family protein</fullName>
    </submittedName>
</protein>
<dbReference type="PANTHER" id="PTHR43179">
    <property type="entry name" value="RHAMNOSYLTRANSFERASE WBBL"/>
    <property type="match status" value="1"/>
</dbReference>